<protein>
    <submittedName>
        <fullName evidence="1">Uncharacterized protein</fullName>
    </submittedName>
</protein>
<dbReference type="OrthoDB" id="3575936at2"/>
<evidence type="ECO:0000313" key="1">
    <source>
        <dbReference type="EMBL" id="RZT83240.1"/>
    </source>
</evidence>
<comment type="caution">
    <text evidence="1">The sequence shown here is derived from an EMBL/GenBank/DDBJ whole genome shotgun (WGS) entry which is preliminary data.</text>
</comment>
<organism evidence="1 2">
    <name type="scientific">Pseudonocardia sediminis</name>
    <dbReference type="NCBI Taxonomy" id="1397368"/>
    <lineage>
        <taxon>Bacteria</taxon>
        <taxon>Bacillati</taxon>
        <taxon>Actinomycetota</taxon>
        <taxon>Actinomycetes</taxon>
        <taxon>Pseudonocardiales</taxon>
        <taxon>Pseudonocardiaceae</taxon>
        <taxon>Pseudonocardia</taxon>
    </lineage>
</organism>
<proteinExistence type="predicted"/>
<evidence type="ECO:0000313" key="2">
    <source>
        <dbReference type="Proteomes" id="UP000291591"/>
    </source>
</evidence>
<dbReference type="RefSeq" id="WP_130288021.1">
    <property type="nucleotide sequence ID" value="NZ_SHKL01000001.1"/>
</dbReference>
<reference evidence="1 2" key="1">
    <citation type="submission" date="2019-02" db="EMBL/GenBank/DDBJ databases">
        <title>Sequencing the genomes of 1000 actinobacteria strains.</title>
        <authorList>
            <person name="Klenk H.-P."/>
        </authorList>
    </citation>
    <scope>NUCLEOTIDE SEQUENCE [LARGE SCALE GENOMIC DNA]</scope>
    <source>
        <strain evidence="1 2">DSM 45779</strain>
    </source>
</reference>
<sequence>MRANDTTRSNRVLDAEKAVGVVEVMTVGVRVAGRVPTRTDLRFAGTPEQMLGLSLGTVLIYLNSHLAVRSVALAWGQAAPMARSLSPALPAPRRPVMATGPWSLTTIIRMFGTPSVDTLLLAAQPGTNLPTMLRIQVGPITWDLADAAAYTSLLNAWRGAADLLAATCGETD</sequence>
<dbReference type="EMBL" id="SHKL01000001">
    <property type="protein sequence ID" value="RZT83240.1"/>
    <property type="molecule type" value="Genomic_DNA"/>
</dbReference>
<dbReference type="Proteomes" id="UP000291591">
    <property type="component" value="Unassembled WGS sequence"/>
</dbReference>
<accession>A0A4V2FQ33</accession>
<dbReference type="AlphaFoldDB" id="A0A4V2FQ33"/>
<name>A0A4V2FQ33_PSEST</name>
<gene>
    <name evidence="1" type="ORF">EV383_0039</name>
</gene>
<keyword evidence="2" id="KW-1185">Reference proteome</keyword>